<accession>A0A6A5KM13</accession>
<evidence type="ECO:0000313" key="2">
    <source>
        <dbReference type="EMBL" id="KAF1836849.1"/>
    </source>
</evidence>
<proteinExistence type="predicted"/>
<feature type="region of interest" description="Disordered" evidence="1">
    <location>
        <begin position="303"/>
        <end position="339"/>
    </location>
</feature>
<dbReference type="Proteomes" id="UP000800040">
    <property type="component" value="Unassembled WGS sequence"/>
</dbReference>
<feature type="compositionally biased region" description="Basic and acidic residues" evidence="1">
    <location>
        <begin position="95"/>
        <end position="110"/>
    </location>
</feature>
<dbReference type="OrthoDB" id="3799016at2759"/>
<name>A0A6A5KM13_9PLEO</name>
<organism evidence="2 3">
    <name type="scientific">Decorospora gaudefroyi</name>
    <dbReference type="NCBI Taxonomy" id="184978"/>
    <lineage>
        <taxon>Eukaryota</taxon>
        <taxon>Fungi</taxon>
        <taxon>Dikarya</taxon>
        <taxon>Ascomycota</taxon>
        <taxon>Pezizomycotina</taxon>
        <taxon>Dothideomycetes</taxon>
        <taxon>Pleosporomycetidae</taxon>
        <taxon>Pleosporales</taxon>
        <taxon>Pleosporineae</taxon>
        <taxon>Pleosporaceae</taxon>
        <taxon>Decorospora</taxon>
    </lineage>
</organism>
<evidence type="ECO:0000256" key="1">
    <source>
        <dbReference type="SAM" id="MobiDB-lite"/>
    </source>
</evidence>
<feature type="region of interest" description="Disordered" evidence="1">
    <location>
        <begin position="95"/>
        <end position="162"/>
    </location>
</feature>
<reference evidence="2" key="1">
    <citation type="submission" date="2020-01" db="EMBL/GenBank/DDBJ databases">
        <authorList>
            <consortium name="DOE Joint Genome Institute"/>
            <person name="Haridas S."/>
            <person name="Albert R."/>
            <person name="Binder M."/>
            <person name="Bloem J."/>
            <person name="Labutti K."/>
            <person name="Salamov A."/>
            <person name="Andreopoulos B."/>
            <person name="Baker S.E."/>
            <person name="Barry K."/>
            <person name="Bills G."/>
            <person name="Bluhm B.H."/>
            <person name="Cannon C."/>
            <person name="Castanera R."/>
            <person name="Culley D.E."/>
            <person name="Daum C."/>
            <person name="Ezra D."/>
            <person name="Gonzalez J.B."/>
            <person name="Henrissat B."/>
            <person name="Kuo A."/>
            <person name="Liang C."/>
            <person name="Lipzen A."/>
            <person name="Lutzoni F."/>
            <person name="Magnuson J."/>
            <person name="Mondo S."/>
            <person name="Nolan M."/>
            <person name="Ohm R."/>
            <person name="Pangilinan J."/>
            <person name="Park H.-J."/>
            <person name="Ramirez L."/>
            <person name="Alfaro M."/>
            <person name="Sun H."/>
            <person name="Tritt A."/>
            <person name="Yoshinaga Y."/>
            <person name="Zwiers L.-H."/>
            <person name="Turgeon B.G."/>
            <person name="Goodwin S.B."/>
            <person name="Spatafora J.W."/>
            <person name="Crous P.W."/>
            <person name="Grigoriev I.V."/>
        </authorList>
    </citation>
    <scope>NUCLEOTIDE SEQUENCE</scope>
    <source>
        <strain evidence="2">P77</strain>
    </source>
</reference>
<evidence type="ECO:0000313" key="3">
    <source>
        <dbReference type="Proteomes" id="UP000800040"/>
    </source>
</evidence>
<sequence>MQCPHFASLCAKCLGSSTSQSCPIASPPRAQRRISYNLFLLDTKTRTWPRGRLASAIDMAPTLDQPWTPPDTEDDTSPRHDYFNLCSSSFRFDTPTKDAHVSRPKPDSRLTEPLPYTPTRPYESHPAAPRYPYTPDSSRILRRRSELPTSPTPWDEYSESSSSPVQNALSSCIAHFENLIQTRQPDEHQMEYIVAQFEAMAAHLSAPEAQSKKTDEELFADPADHGLGITQTDDAEDAHSLLQARTLHHDAYVGQVGTYVASVQKYIYDLKMRMDEVKTLNSIQLDVINDLRKQMKTVRQSMRDELERAAETDETDTSSLAHPEHSTPDSSSEAHDDFGTESWETLVEDEDQLSREIHMEYSKLLRNTVDKLTADPPIAHRRRLVTIVRKPPRRRGFWAAFGEAVDAVSMLLLED</sequence>
<protein>
    <submittedName>
        <fullName evidence="2">Uncharacterized protein</fullName>
    </submittedName>
</protein>
<dbReference type="EMBL" id="ML975268">
    <property type="protein sequence ID" value="KAF1836849.1"/>
    <property type="molecule type" value="Genomic_DNA"/>
</dbReference>
<keyword evidence="3" id="KW-1185">Reference proteome</keyword>
<dbReference type="AlphaFoldDB" id="A0A6A5KM13"/>
<gene>
    <name evidence="2" type="ORF">BDW02DRAFT_577602</name>
</gene>
<feature type="compositionally biased region" description="Basic and acidic residues" evidence="1">
    <location>
        <begin position="322"/>
        <end position="338"/>
    </location>
</feature>